<name>A0A0F9AZK1_9ZZZZ</name>
<proteinExistence type="predicted"/>
<dbReference type="AlphaFoldDB" id="A0A0F9AZK1"/>
<evidence type="ECO:0000313" key="2">
    <source>
        <dbReference type="EMBL" id="KKL06947.1"/>
    </source>
</evidence>
<dbReference type="Pfam" id="PF01425">
    <property type="entry name" value="Amidase"/>
    <property type="match status" value="1"/>
</dbReference>
<dbReference type="SUPFAM" id="SSF75304">
    <property type="entry name" value="Amidase signature (AS) enzymes"/>
    <property type="match status" value="1"/>
</dbReference>
<reference evidence="2" key="1">
    <citation type="journal article" date="2015" name="Nature">
        <title>Complex archaea that bridge the gap between prokaryotes and eukaryotes.</title>
        <authorList>
            <person name="Spang A."/>
            <person name="Saw J.H."/>
            <person name="Jorgensen S.L."/>
            <person name="Zaremba-Niedzwiedzka K."/>
            <person name="Martijn J."/>
            <person name="Lind A.E."/>
            <person name="van Eijk R."/>
            <person name="Schleper C."/>
            <person name="Guy L."/>
            <person name="Ettema T.J."/>
        </authorList>
    </citation>
    <scope>NUCLEOTIDE SEQUENCE</scope>
</reference>
<dbReference type="PANTHER" id="PTHR11895:SF176">
    <property type="entry name" value="AMIDASE AMID-RELATED"/>
    <property type="match status" value="1"/>
</dbReference>
<dbReference type="GO" id="GO:0003824">
    <property type="term" value="F:catalytic activity"/>
    <property type="evidence" value="ECO:0007669"/>
    <property type="project" value="InterPro"/>
</dbReference>
<dbReference type="EMBL" id="LAZR01043489">
    <property type="protein sequence ID" value="KKL06947.1"/>
    <property type="molecule type" value="Genomic_DNA"/>
</dbReference>
<dbReference type="InterPro" id="IPR036928">
    <property type="entry name" value="AS_sf"/>
</dbReference>
<dbReference type="InterPro" id="IPR020556">
    <property type="entry name" value="Amidase_CS"/>
</dbReference>
<protein>
    <recommendedName>
        <fullName evidence="1">Amidase domain-containing protein</fullName>
    </recommendedName>
</protein>
<feature type="non-terminal residue" evidence="2">
    <location>
        <position position="318"/>
    </location>
</feature>
<dbReference type="PANTHER" id="PTHR11895">
    <property type="entry name" value="TRANSAMIDASE"/>
    <property type="match status" value="1"/>
</dbReference>
<sequence>MKNTHLHFQAISELARMLRRNEISPVELTEHYLSRIDSLDAKLNAFRLVCRDRALEAARAAESDLRVGRNLGILHGIPYAVKDLFDVKGLPTTAGSSLLEKNTAAAHSQAVRKLTQAGMILLGKTNTVQFAYGGVGINHDHGTPHNPWHQIPHVPGGSSSGSAVAVAAGMVPMALGTDTGGSVRIPSSLCGTVGLKTTVGRIGRSGVYPLSWSLDSVGVLCRSVEDAAHVYQSLQGVDLEDETTWNMMSDDVLMDLKSGVKGMKLAFAESVFWENVHSEIAKAVRESGKVFEELGARVDSIEFAEAEEAMQLNAKGLI</sequence>
<dbReference type="InterPro" id="IPR023631">
    <property type="entry name" value="Amidase_dom"/>
</dbReference>
<gene>
    <name evidence="2" type="ORF">LCGC14_2590930</name>
</gene>
<accession>A0A0F9AZK1</accession>
<comment type="caution">
    <text evidence="2">The sequence shown here is derived from an EMBL/GenBank/DDBJ whole genome shotgun (WGS) entry which is preliminary data.</text>
</comment>
<evidence type="ECO:0000259" key="1">
    <source>
        <dbReference type="Pfam" id="PF01425"/>
    </source>
</evidence>
<organism evidence="2">
    <name type="scientific">marine sediment metagenome</name>
    <dbReference type="NCBI Taxonomy" id="412755"/>
    <lineage>
        <taxon>unclassified sequences</taxon>
        <taxon>metagenomes</taxon>
        <taxon>ecological metagenomes</taxon>
    </lineage>
</organism>
<dbReference type="Gene3D" id="3.90.1300.10">
    <property type="entry name" value="Amidase signature (AS) domain"/>
    <property type="match status" value="1"/>
</dbReference>
<dbReference type="InterPro" id="IPR000120">
    <property type="entry name" value="Amidase"/>
</dbReference>
<feature type="domain" description="Amidase" evidence="1">
    <location>
        <begin position="27"/>
        <end position="312"/>
    </location>
</feature>
<dbReference type="PROSITE" id="PS00571">
    <property type="entry name" value="AMIDASES"/>
    <property type="match status" value="1"/>
</dbReference>